<dbReference type="EC" id="2.7.7.13" evidence="2"/>
<accession>A0A2Z4ADK2</accession>
<evidence type="ECO:0000256" key="1">
    <source>
        <dbReference type="ARBA" id="ARBA00006115"/>
    </source>
</evidence>
<reference evidence="10 11" key="1">
    <citation type="submission" date="2018-06" db="EMBL/GenBank/DDBJ databases">
        <title>Draft Genome Sequence of a Novel Marine Bacterium Related to the Verrucomicrobia.</title>
        <authorList>
            <person name="Vosseberg J."/>
            <person name="Martijn J."/>
            <person name="Ettema T.J.G."/>
        </authorList>
    </citation>
    <scope>NUCLEOTIDE SEQUENCE [LARGE SCALE GENOMIC DNA]</scope>
    <source>
        <strain evidence="10">TARA_B100001123</strain>
    </source>
</reference>
<evidence type="ECO:0000256" key="2">
    <source>
        <dbReference type="ARBA" id="ARBA00012387"/>
    </source>
</evidence>
<keyword evidence="5" id="KW-0547">Nucleotide-binding</keyword>
<dbReference type="InterPro" id="IPR051161">
    <property type="entry name" value="Mannose-6P_isomerase_type2"/>
</dbReference>
<evidence type="ECO:0000256" key="3">
    <source>
        <dbReference type="ARBA" id="ARBA00022679"/>
    </source>
</evidence>
<evidence type="ECO:0000256" key="6">
    <source>
        <dbReference type="ARBA" id="ARBA00023134"/>
    </source>
</evidence>
<evidence type="ECO:0000313" key="10">
    <source>
        <dbReference type="EMBL" id="AWT58988.1"/>
    </source>
</evidence>
<dbReference type="InterPro" id="IPR005835">
    <property type="entry name" value="NTP_transferase_dom"/>
</dbReference>
<evidence type="ECO:0000259" key="9">
    <source>
        <dbReference type="Pfam" id="PF22640"/>
    </source>
</evidence>
<keyword evidence="6" id="KW-0342">GTP-binding</keyword>
<dbReference type="PANTHER" id="PTHR46390:SF1">
    <property type="entry name" value="MANNOSE-1-PHOSPHATE GUANYLYLTRANSFERASE"/>
    <property type="match status" value="1"/>
</dbReference>
<dbReference type="Pfam" id="PF22640">
    <property type="entry name" value="ManC_GMP_beta-helix"/>
    <property type="match status" value="1"/>
</dbReference>
<sequence length="362" mass="40127">MSERFAVIMAGGRGERFWPASRLKQPKHLLPIVGDGPMLTQTVERLDGVVPEENLFVITNQEQRDSMLEIVPGLVPERVIAEPVGRDTAPAVALATLLVKSRNPDATFAMLPADAVIQPKGAFQADLVHAFEAAEREDAIITIGVKPSYPATGYGYIHRGPAVFHVDGAPVYSVKKFVEKPCTQTAEEYVASGNYFWNAGIFLWRVSVIESQFKLHAEELWAKVDEVEQGINRGTKLDFLLDTHYPLMEKVSIDYAVLEKADRVLTVEASFNWDDVGEWAAIARHYLADKNGNVSKGSALFQESSDNIAFSSEDHLIAMYGVEDLIVVRTPNATLVCPKSRSQDIKNLVQKIAGHPEWKHLC</sequence>
<dbReference type="Pfam" id="PF00483">
    <property type="entry name" value="NTP_transferase"/>
    <property type="match status" value="1"/>
</dbReference>
<gene>
    <name evidence="10" type="primary">algA</name>
    <name evidence="10" type="ORF">DF168_00160</name>
</gene>
<evidence type="ECO:0000259" key="8">
    <source>
        <dbReference type="Pfam" id="PF00483"/>
    </source>
</evidence>
<dbReference type="Gene3D" id="3.90.550.10">
    <property type="entry name" value="Spore Coat Polysaccharide Biosynthesis Protein SpsA, Chain A"/>
    <property type="match status" value="1"/>
</dbReference>
<feature type="domain" description="Nucleotidyl transferase" evidence="8">
    <location>
        <begin position="6"/>
        <end position="284"/>
    </location>
</feature>
<dbReference type="PANTHER" id="PTHR46390">
    <property type="entry name" value="MANNOSE-1-PHOSPHATE GUANYLYLTRANSFERASE"/>
    <property type="match status" value="1"/>
</dbReference>
<name>A0A2Z4ADK2_9BACT</name>
<dbReference type="InterPro" id="IPR054566">
    <property type="entry name" value="ManC/GMP-like_b-helix"/>
</dbReference>
<evidence type="ECO:0000256" key="4">
    <source>
        <dbReference type="ARBA" id="ARBA00022695"/>
    </source>
</evidence>
<dbReference type="Proteomes" id="UP000247465">
    <property type="component" value="Chromosome"/>
</dbReference>
<proteinExistence type="inferred from homology"/>
<dbReference type="SUPFAM" id="SSF159283">
    <property type="entry name" value="Guanosine diphospho-D-mannose pyrophosphorylase/mannose-6-phosphate isomerase linker domain"/>
    <property type="match status" value="1"/>
</dbReference>
<keyword evidence="3" id="KW-0808">Transferase</keyword>
<comment type="catalytic activity">
    <reaction evidence="7">
        <text>alpha-D-mannose 1-phosphate + GTP + H(+) = GDP-alpha-D-mannose + diphosphate</text>
        <dbReference type="Rhea" id="RHEA:15229"/>
        <dbReference type="ChEBI" id="CHEBI:15378"/>
        <dbReference type="ChEBI" id="CHEBI:33019"/>
        <dbReference type="ChEBI" id="CHEBI:37565"/>
        <dbReference type="ChEBI" id="CHEBI:57527"/>
        <dbReference type="ChEBI" id="CHEBI:58409"/>
        <dbReference type="EC" id="2.7.7.13"/>
    </reaction>
</comment>
<comment type="similarity">
    <text evidence="1">Belongs to the mannose-6-phosphate isomerase type 2 family.</text>
</comment>
<dbReference type="InterPro" id="IPR029044">
    <property type="entry name" value="Nucleotide-diphossugar_trans"/>
</dbReference>
<evidence type="ECO:0000256" key="5">
    <source>
        <dbReference type="ARBA" id="ARBA00022741"/>
    </source>
</evidence>
<dbReference type="EMBL" id="CP029803">
    <property type="protein sequence ID" value="AWT58988.1"/>
    <property type="molecule type" value="Genomic_DNA"/>
</dbReference>
<protein>
    <recommendedName>
        <fullName evidence="2">mannose-1-phosphate guanylyltransferase</fullName>
        <ecNumber evidence="2">2.7.7.13</ecNumber>
    </recommendedName>
</protein>
<dbReference type="SUPFAM" id="SSF53448">
    <property type="entry name" value="Nucleotide-diphospho-sugar transferases"/>
    <property type="match status" value="1"/>
</dbReference>
<evidence type="ECO:0000256" key="7">
    <source>
        <dbReference type="ARBA" id="ARBA00047343"/>
    </source>
</evidence>
<dbReference type="GO" id="GO:0004475">
    <property type="term" value="F:mannose-1-phosphate guanylyltransferase (GTP) activity"/>
    <property type="evidence" value="ECO:0007669"/>
    <property type="project" value="UniProtKB-EC"/>
</dbReference>
<dbReference type="GO" id="GO:0009298">
    <property type="term" value="P:GDP-mannose biosynthetic process"/>
    <property type="evidence" value="ECO:0007669"/>
    <property type="project" value="TreeGrafter"/>
</dbReference>
<keyword evidence="4" id="KW-0548">Nucleotidyltransferase</keyword>
<dbReference type="GO" id="GO:0005525">
    <property type="term" value="F:GTP binding"/>
    <property type="evidence" value="ECO:0007669"/>
    <property type="project" value="UniProtKB-KW"/>
</dbReference>
<dbReference type="CDD" id="cd02509">
    <property type="entry name" value="GDP-M1P_Guanylyltransferase"/>
    <property type="match status" value="1"/>
</dbReference>
<dbReference type="InterPro" id="IPR049577">
    <property type="entry name" value="GMPP_N"/>
</dbReference>
<dbReference type="AlphaFoldDB" id="A0A2Z4ADK2"/>
<evidence type="ECO:0000313" key="11">
    <source>
        <dbReference type="Proteomes" id="UP000247465"/>
    </source>
</evidence>
<feature type="domain" description="MannoseP isomerase/GMP-like beta-helix" evidence="9">
    <location>
        <begin position="305"/>
        <end position="351"/>
    </location>
</feature>
<dbReference type="FunFam" id="3.90.550.10:FF:000046">
    <property type="entry name" value="Mannose-1-phosphate guanylyltransferase (GDP)"/>
    <property type="match status" value="1"/>
</dbReference>
<organism evidence="10 11">
    <name type="scientific">Candidatus Moanibacter tarae</name>
    <dbReference type="NCBI Taxonomy" id="2200854"/>
    <lineage>
        <taxon>Bacteria</taxon>
        <taxon>Pseudomonadati</taxon>
        <taxon>Verrucomicrobiota</taxon>
        <taxon>Opitutia</taxon>
        <taxon>Puniceicoccales</taxon>
        <taxon>Puniceicoccales incertae sedis</taxon>
        <taxon>Candidatus Moanibacter</taxon>
    </lineage>
</organism>
<dbReference type="KEGG" id="mtar:DF168_00160"/>